<name>A0A165YGK8_9AGAM</name>
<reference evidence="2 3" key="1">
    <citation type="journal article" date="2016" name="Mol. Biol. Evol.">
        <title>Comparative Genomics of Early-Diverging Mushroom-Forming Fungi Provides Insights into the Origins of Lignocellulose Decay Capabilities.</title>
        <authorList>
            <person name="Nagy L.G."/>
            <person name="Riley R."/>
            <person name="Tritt A."/>
            <person name="Adam C."/>
            <person name="Daum C."/>
            <person name="Floudas D."/>
            <person name="Sun H."/>
            <person name="Yadav J.S."/>
            <person name="Pangilinan J."/>
            <person name="Larsson K.H."/>
            <person name="Matsuura K."/>
            <person name="Barry K."/>
            <person name="Labutti K."/>
            <person name="Kuo R."/>
            <person name="Ohm R.A."/>
            <person name="Bhattacharya S.S."/>
            <person name="Shirouzu T."/>
            <person name="Yoshinaga Y."/>
            <person name="Martin F.M."/>
            <person name="Grigoriev I.V."/>
            <person name="Hibbett D.S."/>
        </authorList>
    </citation>
    <scope>NUCLEOTIDE SEQUENCE [LARGE SCALE GENOMIC DNA]</scope>
    <source>
        <strain evidence="2 3">CBS 109695</strain>
    </source>
</reference>
<proteinExistence type="predicted"/>
<gene>
    <name evidence="2" type="ORF">FIBSPDRAFT_759750</name>
    <name evidence="1" type="ORF">FIBSPDRAFT_762150</name>
</gene>
<dbReference type="AlphaFoldDB" id="A0A165YGK8"/>
<dbReference type="OrthoDB" id="4230923at2759"/>
<evidence type="ECO:0000313" key="2">
    <source>
        <dbReference type="EMBL" id="KZP09537.1"/>
    </source>
</evidence>
<keyword evidence="3" id="KW-1185">Reference proteome</keyword>
<dbReference type="Proteomes" id="UP000076532">
    <property type="component" value="Unassembled WGS sequence"/>
</dbReference>
<dbReference type="EMBL" id="KV417697">
    <property type="protein sequence ID" value="KZP09537.1"/>
    <property type="molecule type" value="Genomic_DNA"/>
</dbReference>
<protein>
    <submittedName>
        <fullName evidence="2">Uncharacterized protein</fullName>
    </submittedName>
</protein>
<dbReference type="EMBL" id="KV417735">
    <property type="protein sequence ID" value="KZP07938.1"/>
    <property type="molecule type" value="Genomic_DNA"/>
</dbReference>
<organism evidence="2 3">
    <name type="scientific">Athelia psychrophila</name>
    <dbReference type="NCBI Taxonomy" id="1759441"/>
    <lineage>
        <taxon>Eukaryota</taxon>
        <taxon>Fungi</taxon>
        <taxon>Dikarya</taxon>
        <taxon>Basidiomycota</taxon>
        <taxon>Agaricomycotina</taxon>
        <taxon>Agaricomycetes</taxon>
        <taxon>Agaricomycetidae</taxon>
        <taxon>Atheliales</taxon>
        <taxon>Atheliaceae</taxon>
        <taxon>Athelia</taxon>
    </lineage>
</organism>
<sequence length="113" mass="12737">NPTNPDHLRQFETQNNLEAYSIVSMAWCCPIEKRAANQAFAMATAIVTCPRIGNRLLQESIYVGEKHISIRKDECHPMLCNKCQQYGHIRRDSPNETRCTICAGPHNTSSCTS</sequence>
<accession>A0A165YGK8</accession>
<dbReference type="STRING" id="436010.A0A165YGK8"/>
<feature type="non-terminal residue" evidence="2">
    <location>
        <position position="1"/>
    </location>
</feature>
<evidence type="ECO:0000313" key="3">
    <source>
        <dbReference type="Proteomes" id="UP000076532"/>
    </source>
</evidence>
<evidence type="ECO:0000313" key="1">
    <source>
        <dbReference type="EMBL" id="KZP07938.1"/>
    </source>
</evidence>